<feature type="transmembrane region" description="Helical" evidence="1">
    <location>
        <begin position="20"/>
        <end position="45"/>
    </location>
</feature>
<proteinExistence type="predicted"/>
<keyword evidence="3" id="KW-1185">Reference proteome</keyword>
<dbReference type="Proteomes" id="UP000010798">
    <property type="component" value="Chromosome"/>
</dbReference>
<reference evidence="2 3" key="1">
    <citation type="submission" date="2012-02" db="EMBL/GenBank/DDBJ databases">
        <title>Complete sequence of chromosome of Singulisphaera acidiphila DSM 18658.</title>
        <authorList>
            <consortium name="US DOE Joint Genome Institute (JGI-PGF)"/>
            <person name="Lucas S."/>
            <person name="Copeland A."/>
            <person name="Lapidus A."/>
            <person name="Glavina del Rio T."/>
            <person name="Dalin E."/>
            <person name="Tice H."/>
            <person name="Bruce D."/>
            <person name="Goodwin L."/>
            <person name="Pitluck S."/>
            <person name="Peters L."/>
            <person name="Ovchinnikova G."/>
            <person name="Chertkov O."/>
            <person name="Kyrpides N."/>
            <person name="Mavromatis K."/>
            <person name="Ivanova N."/>
            <person name="Brettin T."/>
            <person name="Detter J.C."/>
            <person name="Han C."/>
            <person name="Larimer F."/>
            <person name="Land M."/>
            <person name="Hauser L."/>
            <person name="Markowitz V."/>
            <person name="Cheng J.-F."/>
            <person name="Hugenholtz P."/>
            <person name="Woyke T."/>
            <person name="Wu D."/>
            <person name="Tindall B."/>
            <person name="Pomrenke H."/>
            <person name="Brambilla E."/>
            <person name="Klenk H.-P."/>
            <person name="Eisen J.A."/>
        </authorList>
    </citation>
    <scope>NUCLEOTIDE SEQUENCE [LARGE SCALE GENOMIC DNA]</scope>
    <source>
        <strain evidence="3">ATCC BAA-1392 / DSM 18658 / VKM B-2454 / MOB10</strain>
    </source>
</reference>
<dbReference type="KEGG" id="saci:Sinac_6947"/>
<evidence type="ECO:0000313" key="3">
    <source>
        <dbReference type="Proteomes" id="UP000010798"/>
    </source>
</evidence>
<dbReference type="HOGENOM" id="CLU_2398000_0_0_0"/>
<dbReference type="RefSeq" id="WP_015250075.1">
    <property type="nucleotide sequence ID" value="NC_019892.1"/>
</dbReference>
<gene>
    <name evidence="2" type="ordered locus">Sinac_6947</name>
</gene>
<accession>L0DQ68</accession>
<keyword evidence="1" id="KW-0812">Transmembrane</keyword>
<dbReference type="EMBL" id="CP003364">
    <property type="protein sequence ID" value="AGA31003.1"/>
    <property type="molecule type" value="Genomic_DNA"/>
</dbReference>
<keyword evidence="1" id="KW-1133">Transmembrane helix</keyword>
<protein>
    <submittedName>
        <fullName evidence="2">Uncharacterized protein</fullName>
    </submittedName>
</protein>
<dbReference type="AlphaFoldDB" id="L0DQ68"/>
<evidence type="ECO:0000313" key="2">
    <source>
        <dbReference type="EMBL" id="AGA31003.1"/>
    </source>
</evidence>
<evidence type="ECO:0000256" key="1">
    <source>
        <dbReference type="SAM" id="Phobius"/>
    </source>
</evidence>
<keyword evidence="1" id="KW-0472">Membrane</keyword>
<feature type="transmembrane region" description="Helical" evidence="1">
    <location>
        <begin position="57"/>
        <end position="81"/>
    </location>
</feature>
<sequence>MLRSNARVSVSTVSSFCKLWWDGFSLGFTLMCALAGAAIPFRLLYHLEQQWGGVAQVLVGVNVALVILGGPLLFIAIFRALNFERPSNESPGN</sequence>
<organism evidence="2 3">
    <name type="scientific">Singulisphaera acidiphila (strain ATCC BAA-1392 / DSM 18658 / VKM B-2454 / MOB10)</name>
    <dbReference type="NCBI Taxonomy" id="886293"/>
    <lineage>
        <taxon>Bacteria</taxon>
        <taxon>Pseudomonadati</taxon>
        <taxon>Planctomycetota</taxon>
        <taxon>Planctomycetia</taxon>
        <taxon>Isosphaerales</taxon>
        <taxon>Isosphaeraceae</taxon>
        <taxon>Singulisphaera</taxon>
    </lineage>
</organism>
<name>L0DQ68_SINAD</name>